<reference evidence="1" key="1">
    <citation type="submission" date="2019-11" db="EMBL/GenBank/DDBJ databases">
        <authorList>
            <person name="Feng L."/>
        </authorList>
    </citation>
    <scope>NUCLEOTIDE SEQUENCE</scope>
    <source>
        <strain evidence="1">AundefinedLFYP135</strain>
    </source>
</reference>
<dbReference type="AlphaFoldDB" id="A0A6N2SYD7"/>
<protein>
    <submittedName>
        <fullName evidence="1">Uncharacterized protein</fullName>
    </submittedName>
</protein>
<dbReference type="GO" id="GO:0003677">
    <property type="term" value="F:DNA binding"/>
    <property type="evidence" value="ECO:0007669"/>
    <property type="project" value="InterPro"/>
</dbReference>
<dbReference type="Gene3D" id="1.10.10.10">
    <property type="entry name" value="Winged helix-like DNA-binding domain superfamily/Winged helix DNA-binding domain"/>
    <property type="match status" value="1"/>
</dbReference>
<proteinExistence type="predicted"/>
<dbReference type="InterPro" id="IPR016032">
    <property type="entry name" value="Sig_transdc_resp-reg_C-effctor"/>
</dbReference>
<accession>A0A6N2SYD7</accession>
<dbReference type="EMBL" id="CACRSL010000003">
    <property type="protein sequence ID" value="VYS98069.1"/>
    <property type="molecule type" value="Genomic_DNA"/>
</dbReference>
<sequence length="81" mass="9510">MYIDDILKEIARKDKVSPEYVREQMQLAILDIYSKQDQSPLIRSMLDNIPHKGEIPTVEEFIPYLASFVAHLREQDTKPIH</sequence>
<organism evidence="1">
    <name type="scientific">uncultured Anaerotruncus sp</name>
    <dbReference type="NCBI Taxonomy" id="905011"/>
    <lineage>
        <taxon>Bacteria</taxon>
        <taxon>Bacillati</taxon>
        <taxon>Bacillota</taxon>
        <taxon>Clostridia</taxon>
        <taxon>Eubacteriales</taxon>
        <taxon>Oscillospiraceae</taxon>
        <taxon>Anaerotruncus</taxon>
        <taxon>environmental samples</taxon>
    </lineage>
</organism>
<name>A0A6N2SYD7_9FIRM</name>
<evidence type="ECO:0000313" key="1">
    <source>
        <dbReference type="EMBL" id="VYS98069.1"/>
    </source>
</evidence>
<dbReference type="GO" id="GO:0006355">
    <property type="term" value="P:regulation of DNA-templated transcription"/>
    <property type="evidence" value="ECO:0007669"/>
    <property type="project" value="InterPro"/>
</dbReference>
<dbReference type="SUPFAM" id="SSF46894">
    <property type="entry name" value="C-terminal effector domain of the bipartite response regulators"/>
    <property type="match status" value="1"/>
</dbReference>
<dbReference type="InterPro" id="IPR036388">
    <property type="entry name" value="WH-like_DNA-bd_sf"/>
</dbReference>
<gene>
    <name evidence="1" type="ORF">AULFYP135_01159</name>
</gene>